<comment type="caution">
    <text evidence="3">The sequence shown here is derived from an EMBL/GenBank/DDBJ whole genome shotgun (WGS) entry which is preliminary data.</text>
</comment>
<name>A0AB34JLT7_PRYPA</name>
<dbReference type="Proteomes" id="UP001515480">
    <property type="component" value="Unassembled WGS sequence"/>
</dbReference>
<proteinExistence type="predicted"/>
<dbReference type="InterPro" id="IPR036812">
    <property type="entry name" value="NAD(P)_OxRdtase_dom_sf"/>
</dbReference>
<evidence type="ECO:0000256" key="1">
    <source>
        <dbReference type="ARBA" id="ARBA00023002"/>
    </source>
</evidence>
<dbReference type="Gene3D" id="3.20.20.100">
    <property type="entry name" value="NADP-dependent oxidoreductase domain"/>
    <property type="match status" value="1"/>
</dbReference>
<evidence type="ECO:0000259" key="2">
    <source>
        <dbReference type="Pfam" id="PF00248"/>
    </source>
</evidence>
<gene>
    <name evidence="3" type="ORF">AB1Y20_021541</name>
</gene>
<dbReference type="InterPro" id="IPR020471">
    <property type="entry name" value="AKR"/>
</dbReference>
<dbReference type="PANTHER" id="PTHR43364">
    <property type="entry name" value="NADH-SPECIFIC METHYLGLYOXAL REDUCTASE-RELATED"/>
    <property type="match status" value="1"/>
</dbReference>
<dbReference type="PANTHER" id="PTHR43364:SF4">
    <property type="entry name" value="NAD(P)-LINKED OXIDOREDUCTASE SUPERFAMILY PROTEIN"/>
    <property type="match status" value="1"/>
</dbReference>
<evidence type="ECO:0000313" key="3">
    <source>
        <dbReference type="EMBL" id="KAL1521890.1"/>
    </source>
</evidence>
<reference evidence="3 4" key="1">
    <citation type="journal article" date="2024" name="Science">
        <title>Giant polyketide synthase enzymes in the biosynthesis of giant marine polyether toxins.</title>
        <authorList>
            <person name="Fallon T.R."/>
            <person name="Shende V.V."/>
            <person name="Wierzbicki I.H."/>
            <person name="Pendleton A.L."/>
            <person name="Watervoot N.F."/>
            <person name="Auber R.P."/>
            <person name="Gonzalez D.J."/>
            <person name="Wisecaver J.H."/>
            <person name="Moore B.S."/>
        </authorList>
    </citation>
    <scope>NUCLEOTIDE SEQUENCE [LARGE SCALE GENOMIC DNA]</scope>
    <source>
        <strain evidence="3 4">12B1</strain>
    </source>
</reference>
<dbReference type="InterPro" id="IPR050523">
    <property type="entry name" value="AKR_Detox_Biosynth"/>
</dbReference>
<dbReference type="SUPFAM" id="SSF51430">
    <property type="entry name" value="NAD(P)-linked oxidoreductase"/>
    <property type="match status" value="1"/>
</dbReference>
<keyword evidence="1" id="KW-0560">Oxidoreductase</keyword>
<organism evidence="3 4">
    <name type="scientific">Prymnesium parvum</name>
    <name type="common">Toxic golden alga</name>
    <dbReference type="NCBI Taxonomy" id="97485"/>
    <lineage>
        <taxon>Eukaryota</taxon>
        <taxon>Haptista</taxon>
        <taxon>Haptophyta</taxon>
        <taxon>Prymnesiophyceae</taxon>
        <taxon>Prymnesiales</taxon>
        <taxon>Prymnesiaceae</taxon>
        <taxon>Prymnesium</taxon>
    </lineage>
</organism>
<accession>A0AB34JLT7</accession>
<sequence>MARVLRGLPRLYLGTMTFGWSHASSAVDGGVAAAMVEKFVQSGGAHVDSARIYAAGQTEPLVGAACRPFRAALALGSKAHPSQAGGLSAEGMRAQLAASLEALGADSLDEFYLHQPDPGAPLLESLQCADALLREGRVRAVGMSNYHASEMARAFSLCEAHGLQKPSVYQGLYNPLNRMVEAELLPLLRQHGCSFVAYNPLAAGLLTGAHKREGEVLPGRFKDNPNYLPRFYTSPNFIALENIRSTCEAAGLSLVQATYQWLLRHSALNESDGPLIGASSLSQLEENLDACRAAATAKPLPTAVHAAMEGAWSITRKNAFDYWRSYSSDMPNRANLPQGASYSAAK</sequence>
<dbReference type="AlphaFoldDB" id="A0AB34JLT7"/>
<dbReference type="InterPro" id="IPR023210">
    <property type="entry name" value="NADP_OxRdtase_dom"/>
</dbReference>
<dbReference type="Pfam" id="PF00248">
    <property type="entry name" value="Aldo_ket_red"/>
    <property type="match status" value="1"/>
</dbReference>
<dbReference type="GO" id="GO:0016491">
    <property type="term" value="F:oxidoreductase activity"/>
    <property type="evidence" value="ECO:0007669"/>
    <property type="project" value="UniProtKB-KW"/>
</dbReference>
<dbReference type="EMBL" id="JBGBPQ010000007">
    <property type="protein sequence ID" value="KAL1521890.1"/>
    <property type="molecule type" value="Genomic_DNA"/>
</dbReference>
<evidence type="ECO:0000313" key="4">
    <source>
        <dbReference type="Proteomes" id="UP001515480"/>
    </source>
</evidence>
<protein>
    <recommendedName>
        <fullName evidence="2">NADP-dependent oxidoreductase domain-containing protein</fullName>
    </recommendedName>
</protein>
<dbReference type="PRINTS" id="PR00069">
    <property type="entry name" value="ALDKETRDTASE"/>
</dbReference>
<feature type="domain" description="NADP-dependent oxidoreductase" evidence="2">
    <location>
        <begin position="10"/>
        <end position="293"/>
    </location>
</feature>
<keyword evidence="4" id="KW-1185">Reference proteome</keyword>